<feature type="coiled-coil region" evidence="1">
    <location>
        <begin position="214"/>
        <end position="262"/>
    </location>
</feature>
<gene>
    <name evidence="3" type="ORF">TWF696_009646</name>
</gene>
<dbReference type="EMBL" id="JAVHNQ010000009">
    <property type="protein sequence ID" value="KAK6338838.1"/>
    <property type="molecule type" value="Genomic_DNA"/>
</dbReference>
<organism evidence="3 4">
    <name type="scientific">Orbilia brochopaga</name>
    <dbReference type="NCBI Taxonomy" id="3140254"/>
    <lineage>
        <taxon>Eukaryota</taxon>
        <taxon>Fungi</taxon>
        <taxon>Dikarya</taxon>
        <taxon>Ascomycota</taxon>
        <taxon>Pezizomycotina</taxon>
        <taxon>Orbiliomycetes</taxon>
        <taxon>Orbiliales</taxon>
        <taxon>Orbiliaceae</taxon>
        <taxon>Orbilia</taxon>
    </lineage>
</organism>
<evidence type="ECO:0000313" key="3">
    <source>
        <dbReference type="EMBL" id="KAK6338838.1"/>
    </source>
</evidence>
<evidence type="ECO:0000256" key="1">
    <source>
        <dbReference type="SAM" id="Coils"/>
    </source>
</evidence>
<dbReference type="AlphaFoldDB" id="A0AAV9UFE4"/>
<sequence>MLDDVPDDMIRLAIERMLKLGRRMPISHNWWSSTISTIVMKLIKGKYLYPVNIVISEHPVVNTSKASGFWNSSAAPDQAATTVPPSDIIDNTHQSTSTRASVLTSRENGTGLEDTLSPGSADISESGESCTPPSTEDSTTEKPAAALLDELNWREYLLSQQLQELDRLRYHESSLKCRLEDKDKRCQELESLLGDKDLRCQELKTLITDEDLRFRELETLLDNKDLQKRELEERNKKLDKSNRELEKANGELMDEAIEMSAEISKLKGDLRLVSEKLQWYTYVPRNVSG</sequence>
<proteinExistence type="predicted"/>
<comment type="caution">
    <text evidence="3">The sequence shown here is derived from an EMBL/GenBank/DDBJ whole genome shotgun (WGS) entry which is preliminary data.</text>
</comment>
<evidence type="ECO:0000313" key="4">
    <source>
        <dbReference type="Proteomes" id="UP001375240"/>
    </source>
</evidence>
<keyword evidence="4" id="KW-1185">Reference proteome</keyword>
<dbReference type="Proteomes" id="UP001375240">
    <property type="component" value="Unassembled WGS sequence"/>
</dbReference>
<feature type="region of interest" description="Disordered" evidence="2">
    <location>
        <begin position="71"/>
        <end position="141"/>
    </location>
</feature>
<keyword evidence="1" id="KW-0175">Coiled coil</keyword>
<protein>
    <submittedName>
        <fullName evidence="3">Uncharacterized protein</fullName>
    </submittedName>
</protein>
<reference evidence="3 4" key="1">
    <citation type="submission" date="2019-10" db="EMBL/GenBank/DDBJ databases">
        <authorList>
            <person name="Palmer J.M."/>
        </authorList>
    </citation>
    <scope>NUCLEOTIDE SEQUENCE [LARGE SCALE GENOMIC DNA]</scope>
    <source>
        <strain evidence="3 4">TWF696</strain>
    </source>
</reference>
<accession>A0AAV9UFE4</accession>
<feature type="compositionally biased region" description="Polar residues" evidence="2">
    <location>
        <begin position="126"/>
        <end position="137"/>
    </location>
</feature>
<evidence type="ECO:0000256" key="2">
    <source>
        <dbReference type="SAM" id="MobiDB-lite"/>
    </source>
</evidence>
<feature type="compositionally biased region" description="Polar residues" evidence="2">
    <location>
        <begin position="71"/>
        <end position="108"/>
    </location>
</feature>
<name>A0AAV9UFE4_9PEZI</name>